<dbReference type="OrthoDB" id="4633952at2"/>
<proteinExistence type="predicted"/>
<dbReference type="AlphaFoldDB" id="A0A378TCG8"/>
<gene>
    <name evidence="1" type="ORF">NCTC10821_01972</name>
</gene>
<accession>A0A378TCG8</accession>
<keyword evidence="2" id="KW-1185">Reference proteome</keyword>
<organism evidence="1 2">
    <name type="scientific">Mycolicibacterium tokaiense</name>
    <dbReference type="NCBI Taxonomy" id="39695"/>
    <lineage>
        <taxon>Bacteria</taxon>
        <taxon>Bacillati</taxon>
        <taxon>Actinomycetota</taxon>
        <taxon>Actinomycetes</taxon>
        <taxon>Mycobacteriales</taxon>
        <taxon>Mycobacteriaceae</taxon>
        <taxon>Mycolicibacterium</taxon>
    </lineage>
</organism>
<dbReference type="Proteomes" id="UP000254978">
    <property type="component" value="Unassembled WGS sequence"/>
</dbReference>
<evidence type="ECO:0000313" key="1">
    <source>
        <dbReference type="EMBL" id="STZ58459.1"/>
    </source>
</evidence>
<dbReference type="EMBL" id="UGQT01000001">
    <property type="protein sequence ID" value="STZ58459.1"/>
    <property type="molecule type" value="Genomic_DNA"/>
</dbReference>
<name>A0A378TCG8_9MYCO</name>
<reference evidence="1 2" key="1">
    <citation type="submission" date="2018-06" db="EMBL/GenBank/DDBJ databases">
        <authorList>
            <consortium name="Pathogen Informatics"/>
            <person name="Doyle S."/>
        </authorList>
    </citation>
    <scope>NUCLEOTIDE SEQUENCE [LARGE SCALE GENOMIC DNA]</scope>
    <source>
        <strain evidence="1 2">NCTC10821</strain>
    </source>
</reference>
<evidence type="ECO:0000313" key="2">
    <source>
        <dbReference type="Proteomes" id="UP000254978"/>
    </source>
</evidence>
<sequence>MTKRPNEAELAWDLVDEHRDALTQAERDMAYVNLGVGEFTTVIRDVLGAVLREQRTLSAPHAAEVQAWIDCYALHDEFRALVG</sequence>
<dbReference type="RefSeq" id="WP_068915251.1">
    <property type="nucleotide sequence ID" value="NZ_AP022600.1"/>
</dbReference>
<protein>
    <submittedName>
        <fullName evidence="1">Tryptophanase</fullName>
    </submittedName>
</protein>